<dbReference type="Gene3D" id="1.25.40.10">
    <property type="entry name" value="Tetratricopeptide repeat domain"/>
    <property type="match status" value="1"/>
</dbReference>
<keyword evidence="2" id="KW-1185">Reference proteome</keyword>
<dbReference type="PANTHER" id="PTHR26312:SF132">
    <property type="entry name" value="OS01G0855200 PROTEIN"/>
    <property type="match status" value="1"/>
</dbReference>
<protein>
    <submittedName>
        <fullName evidence="3">Uncharacterized protein LOC120269011</fullName>
    </submittedName>
</protein>
<feature type="compositionally biased region" description="Low complexity" evidence="1">
    <location>
        <begin position="331"/>
        <end position="344"/>
    </location>
</feature>
<evidence type="ECO:0000313" key="2">
    <source>
        <dbReference type="Proteomes" id="UP001515500"/>
    </source>
</evidence>
<organism evidence="2 3">
    <name type="scientific">Dioscorea cayennensis subsp. rotundata</name>
    <name type="common">White Guinea yam</name>
    <name type="synonym">Dioscorea rotundata</name>
    <dbReference type="NCBI Taxonomy" id="55577"/>
    <lineage>
        <taxon>Eukaryota</taxon>
        <taxon>Viridiplantae</taxon>
        <taxon>Streptophyta</taxon>
        <taxon>Embryophyta</taxon>
        <taxon>Tracheophyta</taxon>
        <taxon>Spermatophyta</taxon>
        <taxon>Magnoliopsida</taxon>
        <taxon>Liliopsida</taxon>
        <taxon>Dioscoreales</taxon>
        <taxon>Dioscoreaceae</taxon>
        <taxon>Dioscorea</taxon>
    </lineage>
</organism>
<reference evidence="3" key="1">
    <citation type="submission" date="2025-08" db="UniProtKB">
        <authorList>
            <consortium name="RefSeq"/>
        </authorList>
    </citation>
    <scope>IDENTIFICATION</scope>
</reference>
<feature type="region of interest" description="Disordered" evidence="1">
    <location>
        <begin position="301"/>
        <end position="350"/>
    </location>
</feature>
<sequence length="523" mass="58338">MGVKVVQAACLQSFIIPRPVSSPRALSGSCALAYHLMLRPDHYGAGALCSRRRRRRKEHGLRRAFSASLDTAMPDDDDDDDDEEEVFIRRLQELTPEIKLIDNGNEQEDEVSQWLGIQPEPPDWPERDQIVPASVERNANSVGIPLSLRIIKGKKWEEEFMDASESACSSVKKAFSSMVFIVHELQSYALQMRQLLSYQDLERILDRVRGEMHASFVWLFQKVFSCTPTLMLSLMILLANYSVYSMGHNPAIAATPPQTCTSSTLSASHHHLQQQQQQQQKQRPGFESSSTIKITTFSAGKTASVGGGGGGGGKVRPVAGATDDGRPDGIPSSSSIYNPRSSTPASTPEQLVVEEEVEVEDEQVVWNRVVEEASRMQASLRDEALMDSDLLQSLVSPVTVELEPDDHSSHFQAELMYQKALSHDPENTLLLCNFAQFLYFVLQDHDRAEYYFKRAVKVQPADAEALDKYASFLWLVRKDLTAAEETYLEAIAADPGNALYASHYAHFLWNTGGEDTCYPLDDS</sequence>
<evidence type="ECO:0000256" key="1">
    <source>
        <dbReference type="SAM" id="MobiDB-lite"/>
    </source>
</evidence>
<dbReference type="SUPFAM" id="SSF48452">
    <property type="entry name" value="TPR-like"/>
    <property type="match status" value="1"/>
</dbReference>
<dbReference type="PANTHER" id="PTHR26312">
    <property type="entry name" value="TETRATRICOPEPTIDE REPEAT PROTEIN 5"/>
    <property type="match status" value="1"/>
</dbReference>
<dbReference type="Proteomes" id="UP001515500">
    <property type="component" value="Chromosome 9"/>
</dbReference>
<dbReference type="GeneID" id="120269011"/>
<dbReference type="AlphaFoldDB" id="A0AB40BXK0"/>
<accession>A0AB40BXK0</accession>
<evidence type="ECO:0000313" key="3">
    <source>
        <dbReference type="RefSeq" id="XP_039132233.1"/>
    </source>
</evidence>
<gene>
    <name evidence="3" type="primary">LOC120269011</name>
</gene>
<dbReference type="RefSeq" id="XP_039132233.1">
    <property type="nucleotide sequence ID" value="XM_039276299.1"/>
</dbReference>
<feature type="compositionally biased region" description="Gly residues" evidence="1">
    <location>
        <begin position="305"/>
        <end position="314"/>
    </location>
</feature>
<name>A0AB40BXK0_DIOCR</name>
<feature type="region of interest" description="Disordered" evidence="1">
    <location>
        <begin position="256"/>
        <end position="288"/>
    </location>
</feature>
<proteinExistence type="predicted"/>
<dbReference type="InterPro" id="IPR011990">
    <property type="entry name" value="TPR-like_helical_dom_sf"/>
</dbReference>
<feature type="compositionally biased region" description="Low complexity" evidence="1">
    <location>
        <begin position="261"/>
        <end position="282"/>
    </location>
</feature>